<feature type="compositionally biased region" description="Low complexity" evidence="1">
    <location>
        <begin position="95"/>
        <end position="108"/>
    </location>
</feature>
<comment type="caution">
    <text evidence="2">The sequence shown here is derived from an EMBL/GenBank/DDBJ whole genome shotgun (WGS) entry which is preliminary data.</text>
</comment>
<keyword evidence="3" id="KW-1185">Reference proteome</keyword>
<protein>
    <submittedName>
        <fullName evidence="2">Uncharacterized protein</fullName>
    </submittedName>
</protein>
<evidence type="ECO:0000313" key="3">
    <source>
        <dbReference type="Proteomes" id="UP000724874"/>
    </source>
</evidence>
<feature type="compositionally biased region" description="Polar residues" evidence="1">
    <location>
        <begin position="10"/>
        <end position="21"/>
    </location>
</feature>
<dbReference type="Gene3D" id="2.60.120.650">
    <property type="entry name" value="Cupin"/>
    <property type="match status" value="1"/>
</dbReference>
<proteinExistence type="predicted"/>
<feature type="compositionally biased region" description="Polar residues" evidence="1">
    <location>
        <begin position="37"/>
        <end position="58"/>
    </location>
</feature>
<accession>A0A9P5NLE6</accession>
<dbReference type="AlphaFoldDB" id="A0A9P5NLE6"/>
<feature type="compositionally biased region" description="Low complexity" evidence="1">
    <location>
        <begin position="242"/>
        <end position="256"/>
    </location>
</feature>
<sequence>MNVLQDPTKKTSINSLLNPQEVSGYPHISSIGPPSVVQVQGSSQIHSYDSDYPPSSFNLRAASWETPGDSRKSVNAPPVQRTYYHQTQQPPLLPHGPSSSYSYSPSRPAESRVDDGRNYSDREPMWQPSHQQHHQSDSSNMSYGHVRSNERSALAGDYSNTPSTYNSAYAGPPDPSVWQSSHRASVRIAAKGTLPNTSQTVYDDRYDQTSYYGHHHQDVYSPPVENYPPQSQEITVVPPPTQSESAVPSTSTSSSSSKRKQPESGAAPAPKPKRPRAKAKPSGSETPSATPGASKRGYNAKKRSEAALISAQNDALQRAQLERAPDSGPNPSTAADGPVSLVPELQFARCMSNRYKNEEFPRCVSCTRRWAGDTCRFQGIRYFMRDSQRRLYGISFTEHHSQQAGQASPMEFPTKWNRKFEKEHICRTKLSIAKALLPTLLIEQEHLKVNQIVRRPRESEVRATCDTCMTSLFSTSFMCRLCGREVCNECFQQVKALTSRPPNPTPTELSMLALKREKFANANPFFLTCTKRNDHGVDDFTPVTRFVKSELDKSIKEMREILDKEAQPVQACEAPESAGHPSRPRSGEDLPSILLTTPPQPNDLVQIRSSHTDSFNYGRKEAFSDPLNSPVYDDYTPSNAPAHTTEIPIYPLQVIPASLYDPPIVPSSAPSPVFSDLWLKGLPLLVKDVLPRFKINWSPKYFMERYGDQTCLVVECQTDANKRVSVKEFFGWFGAHMTALNAGS</sequence>
<dbReference type="OrthoDB" id="1667110at2759"/>
<dbReference type="CDD" id="cd00065">
    <property type="entry name" value="FYVE_like_SF"/>
    <property type="match status" value="1"/>
</dbReference>
<feature type="compositionally biased region" description="Polar residues" evidence="1">
    <location>
        <begin position="158"/>
        <end position="167"/>
    </location>
</feature>
<evidence type="ECO:0000313" key="2">
    <source>
        <dbReference type="EMBL" id="KAF8898127.1"/>
    </source>
</evidence>
<dbReference type="EMBL" id="JADNYJ010000055">
    <property type="protein sequence ID" value="KAF8898127.1"/>
    <property type="molecule type" value="Genomic_DNA"/>
</dbReference>
<reference evidence="2" key="1">
    <citation type="submission" date="2020-11" db="EMBL/GenBank/DDBJ databases">
        <authorList>
            <consortium name="DOE Joint Genome Institute"/>
            <person name="Ahrendt S."/>
            <person name="Riley R."/>
            <person name="Andreopoulos W."/>
            <person name="LaButti K."/>
            <person name="Pangilinan J."/>
            <person name="Ruiz-duenas F.J."/>
            <person name="Barrasa J.M."/>
            <person name="Sanchez-Garcia M."/>
            <person name="Camarero S."/>
            <person name="Miyauchi S."/>
            <person name="Serrano A."/>
            <person name="Linde D."/>
            <person name="Babiker R."/>
            <person name="Drula E."/>
            <person name="Ayuso-Fernandez I."/>
            <person name="Pacheco R."/>
            <person name="Padilla G."/>
            <person name="Ferreira P."/>
            <person name="Barriuso J."/>
            <person name="Kellner H."/>
            <person name="Castanera R."/>
            <person name="Alfaro M."/>
            <person name="Ramirez L."/>
            <person name="Pisabarro A.G."/>
            <person name="Kuo A."/>
            <person name="Tritt A."/>
            <person name="Lipzen A."/>
            <person name="He G."/>
            <person name="Yan M."/>
            <person name="Ng V."/>
            <person name="Cullen D."/>
            <person name="Martin F."/>
            <person name="Rosso M.-N."/>
            <person name="Henrissat B."/>
            <person name="Hibbett D."/>
            <person name="Martinez A.T."/>
            <person name="Grigoriev I.V."/>
        </authorList>
    </citation>
    <scope>NUCLEOTIDE SEQUENCE</scope>
    <source>
        <strain evidence="2">AH 44721</strain>
    </source>
</reference>
<dbReference type="Proteomes" id="UP000724874">
    <property type="component" value="Unassembled WGS sequence"/>
</dbReference>
<feature type="compositionally biased region" description="Basic and acidic residues" evidence="1">
    <location>
        <begin position="109"/>
        <end position="124"/>
    </location>
</feature>
<name>A0A9P5NLE6_GYMJU</name>
<dbReference type="SUPFAM" id="SSF51197">
    <property type="entry name" value="Clavaminate synthase-like"/>
    <property type="match status" value="1"/>
</dbReference>
<feature type="region of interest" description="Disordered" evidence="1">
    <location>
        <begin position="1"/>
        <end position="303"/>
    </location>
</feature>
<feature type="region of interest" description="Disordered" evidence="1">
    <location>
        <begin position="565"/>
        <end position="593"/>
    </location>
</feature>
<organism evidence="2 3">
    <name type="scientific">Gymnopilus junonius</name>
    <name type="common">Spectacular rustgill mushroom</name>
    <name type="synonym">Gymnopilus spectabilis subsp. junonius</name>
    <dbReference type="NCBI Taxonomy" id="109634"/>
    <lineage>
        <taxon>Eukaryota</taxon>
        <taxon>Fungi</taxon>
        <taxon>Dikarya</taxon>
        <taxon>Basidiomycota</taxon>
        <taxon>Agaricomycotina</taxon>
        <taxon>Agaricomycetes</taxon>
        <taxon>Agaricomycetidae</taxon>
        <taxon>Agaricales</taxon>
        <taxon>Agaricineae</taxon>
        <taxon>Hymenogastraceae</taxon>
        <taxon>Gymnopilus</taxon>
    </lineage>
</organism>
<evidence type="ECO:0000256" key="1">
    <source>
        <dbReference type="SAM" id="MobiDB-lite"/>
    </source>
</evidence>
<gene>
    <name evidence="2" type="ORF">CPB84DRAFT_1847865</name>
</gene>